<keyword evidence="4" id="KW-1185">Reference proteome</keyword>
<dbReference type="GO" id="GO:0042134">
    <property type="term" value="F:rRNA primary transcript binding"/>
    <property type="evidence" value="ECO:0007669"/>
    <property type="project" value="InterPro"/>
</dbReference>
<accession>A0AA39I5K9</accession>
<dbReference type="Proteomes" id="UP001175271">
    <property type="component" value="Unassembled WGS sequence"/>
</dbReference>
<dbReference type="Pfam" id="PF04427">
    <property type="entry name" value="Brix"/>
    <property type="match status" value="1"/>
</dbReference>
<name>A0AA39I5K9_9BILA</name>
<dbReference type="GO" id="GO:0005654">
    <property type="term" value="C:nucleoplasm"/>
    <property type="evidence" value="ECO:0007669"/>
    <property type="project" value="UniProtKB-ARBA"/>
</dbReference>
<dbReference type="InterPro" id="IPR007109">
    <property type="entry name" value="Brix"/>
</dbReference>
<dbReference type="GO" id="GO:0006364">
    <property type="term" value="P:rRNA processing"/>
    <property type="evidence" value="ECO:0007669"/>
    <property type="project" value="InterPro"/>
</dbReference>
<dbReference type="GO" id="GO:0034457">
    <property type="term" value="C:Mpp10 complex"/>
    <property type="evidence" value="ECO:0007669"/>
    <property type="project" value="UniProtKB-ARBA"/>
</dbReference>
<feature type="domain" description="Brix" evidence="2">
    <location>
        <begin position="265"/>
        <end position="446"/>
    </location>
</feature>
<feature type="compositionally biased region" description="Basic and acidic residues" evidence="1">
    <location>
        <begin position="87"/>
        <end position="96"/>
    </location>
</feature>
<dbReference type="GO" id="GO:0032040">
    <property type="term" value="C:small-subunit processome"/>
    <property type="evidence" value="ECO:0007669"/>
    <property type="project" value="TreeGrafter"/>
</dbReference>
<dbReference type="SUPFAM" id="SSF52954">
    <property type="entry name" value="Class II aaRS ABD-related"/>
    <property type="match status" value="1"/>
</dbReference>
<dbReference type="InterPro" id="IPR044281">
    <property type="entry name" value="IMP4/RPF1"/>
</dbReference>
<dbReference type="EMBL" id="JAUCMV010000002">
    <property type="protein sequence ID" value="KAK0416784.1"/>
    <property type="molecule type" value="Genomic_DNA"/>
</dbReference>
<gene>
    <name evidence="3" type="ORF">QR680_012684</name>
</gene>
<feature type="region of interest" description="Disordered" evidence="1">
    <location>
        <begin position="152"/>
        <end position="172"/>
    </location>
</feature>
<evidence type="ECO:0000313" key="3">
    <source>
        <dbReference type="EMBL" id="KAK0416784.1"/>
    </source>
</evidence>
<dbReference type="PANTHER" id="PTHR22734:SF2">
    <property type="entry name" value="U3 SMALL NUCLEOLAR RIBONUCLEOPROTEIN PROTEIN IMP4"/>
    <property type="match status" value="1"/>
</dbReference>
<reference evidence="3" key="1">
    <citation type="submission" date="2023-06" db="EMBL/GenBank/DDBJ databases">
        <title>Genomic analysis of the entomopathogenic nematode Steinernema hermaphroditum.</title>
        <authorList>
            <person name="Schwarz E.M."/>
            <person name="Heppert J.K."/>
            <person name="Baniya A."/>
            <person name="Schwartz H.T."/>
            <person name="Tan C.-H."/>
            <person name="Antoshechkin I."/>
            <person name="Sternberg P.W."/>
            <person name="Goodrich-Blair H."/>
            <person name="Dillman A.R."/>
        </authorList>
    </citation>
    <scope>NUCLEOTIDE SEQUENCE</scope>
    <source>
        <strain evidence="3">PS9179</strain>
        <tissue evidence="3">Whole animal</tissue>
    </source>
</reference>
<sequence length="480" mass="55382">MAQTESTGKWDRLALLAPRRLQDPIRNHYSLPNAHVRPLKEKWGRRDLQALMGRQAHRDKTETMANPEIKDREDPPVFQDNLDSLDVPDHPENPEATRPKLVSMAAQVLPVVQGLLEILDRQERTVTMDNPEVPDRRDLLDHQANLDPMVSREDQEAAESQEHLEAATTVRPPVSRQDTELLSLICIMIRREARLRREYIYRKSVEEKQRALEEKRQRVKAAIDDNKAIPTDLRDEAIDLLKDSKWGGQINEIDDEYRWAGTKDPKVVITTSRDPSAKLKAFAKEIRLLFPNAQRMNRGNYDLKMLVQSCRGNDVTDFIVINETRGVPDGITVCHLPFGPTAFFTIQNAVMRHDIPDSARMSEQYPHLIFNNMNSKTGQRLTSILKYLFPVPKTDSSRIMTFDNQEDFISFRHHTWKKGEGKEIELTEVGPRFEMRPYKILRGTLDNMEAAETEWALRPYMNSTGKKQQLSTGPMNLDDE</sequence>
<dbReference type="GO" id="GO:0042274">
    <property type="term" value="P:ribosomal small subunit biogenesis"/>
    <property type="evidence" value="ECO:0007669"/>
    <property type="project" value="UniProtKB-ARBA"/>
</dbReference>
<feature type="region of interest" description="Disordered" evidence="1">
    <location>
        <begin position="53"/>
        <end position="96"/>
    </location>
</feature>
<evidence type="ECO:0000256" key="1">
    <source>
        <dbReference type="SAM" id="MobiDB-lite"/>
    </source>
</evidence>
<feature type="compositionally biased region" description="Basic and acidic residues" evidence="1">
    <location>
        <begin position="152"/>
        <end position="165"/>
    </location>
</feature>
<dbReference type="PROSITE" id="PS50833">
    <property type="entry name" value="BRIX"/>
    <property type="match status" value="1"/>
</dbReference>
<dbReference type="FunFam" id="3.40.50.10480:FF:000001">
    <property type="entry name" value="IMP4, U3 small nucleolar ribonucleoprotein"/>
    <property type="match status" value="1"/>
</dbReference>
<dbReference type="GO" id="GO:0030515">
    <property type="term" value="F:snoRNA binding"/>
    <property type="evidence" value="ECO:0007669"/>
    <property type="project" value="TreeGrafter"/>
</dbReference>
<dbReference type="SMART" id="SM00879">
    <property type="entry name" value="Brix"/>
    <property type="match status" value="1"/>
</dbReference>
<evidence type="ECO:0000259" key="2">
    <source>
        <dbReference type="PROSITE" id="PS50833"/>
    </source>
</evidence>
<organism evidence="3 4">
    <name type="scientific">Steinernema hermaphroditum</name>
    <dbReference type="NCBI Taxonomy" id="289476"/>
    <lineage>
        <taxon>Eukaryota</taxon>
        <taxon>Metazoa</taxon>
        <taxon>Ecdysozoa</taxon>
        <taxon>Nematoda</taxon>
        <taxon>Chromadorea</taxon>
        <taxon>Rhabditida</taxon>
        <taxon>Tylenchina</taxon>
        <taxon>Panagrolaimomorpha</taxon>
        <taxon>Strongyloidoidea</taxon>
        <taxon>Steinernematidae</taxon>
        <taxon>Steinernema</taxon>
    </lineage>
</organism>
<feature type="compositionally biased region" description="Basic and acidic residues" evidence="1">
    <location>
        <begin position="56"/>
        <end position="75"/>
    </location>
</feature>
<dbReference type="AlphaFoldDB" id="A0AA39I5K9"/>
<evidence type="ECO:0000313" key="4">
    <source>
        <dbReference type="Proteomes" id="UP001175271"/>
    </source>
</evidence>
<comment type="caution">
    <text evidence="3">The sequence shown here is derived from an EMBL/GenBank/DDBJ whole genome shotgun (WGS) entry which is preliminary data.</text>
</comment>
<protein>
    <recommendedName>
        <fullName evidence="2">Brix domain-containing protein</fullName>
    </recommendedName>
</protein>
<proteinExistence type="predicted"/>
<dbReference type="PANTHER" id="PTHR22734">
    <property type="entry name" value="U3 SMALL NUCLEOLAR RIBONUCLEOPROTEIN PROTEIN IMP4"/>
    <property type="match status" value="1"/>
</dbReference>
<dbReference type="Gene3D" id="3.40.50.10480">
    <property type="entry name" value="Probable brix-domain ribosomal biogenesis protein"/>
    <property type="match status" value="1"/>
</dbReference>